<feature type="domain" description="Glycosyltransferase subfamily 4-like N-terminal" evidence="3">
    <location>
        <begin position="69"/>
        <end position="167"/>
    </location>
</feature>
<sequence length="364" mass="42250">MNILIDAHIFDGKFQGTRTYIEGLYKELIHHEDIQFYFAAKRIDILKQCFGEQDNLHFIELKSTNKIKRLVIEFLRIIRKYNIDYAHYQYISPLIKTCKEIVTVHDLLFMDMPEYFPRSYRFKNELLFKRSAKRADILLTVSEFSRDEIVRHFGLPYEKIGVTHNGVVLPEKDFGNTGILDQLGVKKYILTVSRIEPRKNHLALLRAFNELRLDTLDYKLVFIGGYDWSDRVFDAYLNNLSPEVRCSVIITSVSYPELVNLYMNASLFVFPSLGEGFGIPPIEALAFNCPVLCSNVTAMAEFGLPASMTFDPHDLSEMKSKMMQMLSTRSDISNIKQKVLSKYQWKTSAEVLYDRIIEDSKLAK</sequence>
<evidence type="ECO:0000256" key="1">
    <source>
        <dbReference type="ARBA" id="ARBA00022679"/>
    </source>
</evidence>
<name>A0ABD5FYM5_BACFG</name>
<dbReference type="GO" id="GO:0016757">
    <property type="term" value="F:glycosyltransferase activity"/>
    <property type="evidence" value="ECO:0007669"/>
    <property type="project" value="UniProtKB-ARBA"/>
</dbReference>
<organism evidence="4 5">
    <name type="scientific">Bacteroides fragilis</name>
    <dbReference type="NCBI Taxonomy" id="817"/>
    <lineage>
        <taxon>Bacteria</taxon>
        <taxon>Pseudomonadati</taxon>
        <taxon>Bacteroidota</taxon>
        <taxon>Bacteroidia</taxon>
        <taxon>Bacteroidales</taxon>
        <taxon>Bacteroidaceae</taxon>
        <taxon>Bacteroides</taxon>
    </lineage>
</organism>
<evidence type="ECO:0000313" key="5">
    <source>
        <dbReference type="Proteomes" id="UP001258434"/>
    </source>
</evidence>
<protein>
    <submittedName>
        <fullName evidence="4">Glycosyltransferase family 4 protein</fullName>
    </submittedName>
</protein>
<keyword evidence="1" id="KW-0808">Transferase</keyword>
<dbReference type="Gene3D" id="3.40.50.2000">
    <property type="entry name" value="Glycogen Phosphorylase B"/>
    <property type="match status" value="2"/>
</dbReference>
<dbReference type="CDD" id="cd03809">
    <property type="entry name" value="GT4_MtfB-like"/>
    <property type="match status" value="1"/>
</dbReference>
<gene>
    <name evidence="4" type="ORF">BFGS077_002779</name>
</gene>
<evidence type="ECO:0000259" key="2">
    <source>
        <dbReference type="Pfam" id="PF00534"/>
    </source>
</evidence>
<dbReference type="PANTHER" id="PTHR46401">
    <property type="entry name" value="GLYCOSYLTRANSFERASE WBBK-RELATED"/>
    <property type="match status" value="1"/>
</dbReference>
<dbReference type="InterPro" id="IPR001296">
    <property type="entry name" value="Glyco_trans_1"/>
</dbReference>
<dbReference type="AlphaFoldDB" id="A0ABD5FYM5"/>
<reference evidence="4 5" key="2">
    <citation type="submission" date="2023-08" db="EMBL/GenBank/DDBJ databases">
        <authorList>
            <person name="Du M."/>
            <person name="Liu C."/>
            <person name="Liu S.-J."/>
        </authorList>
    </citation>
    <scope>NUCLEOTIDE SEQUENCE [LARGE SCALE GENOMIC DNA]</scope>
    <source>
        <strain evidence="4 5">GS077</strain>
    </source>
</reference>
<feature type="domain" description="Glycosyl transferase family 1" evidence="2">
    <location>
        <begin position="186"/>
        <end position="330"/>
    </location>
</feature>
<reference evidence="5" key="1">
    <citation type="submission" date="2023-07" db="EMBL/GenBank/DDBJ databases">
        <title>A gut symbiont ubiquitin homologue binds and inactivates peptidyl-prolyl isomerase to mediate the interbacterial arms race in the human gut.</title>
        <authorList>
            <person name="Jiang K."/>
            <person name="Li W."/>
            <person name="Tong M."/>
            <person name="Xu J."/>
            <person name="Chen Z."/>
            <person name="Yang Y."/>
            <person name="Zang Y."/>
            <person name="Jiao X."/>
            <person name="Liu C."/>
            <person name="Lim B."/>
            <person name="Jiang X."/>
            <person name="Wang J."/>
            <person name="Wu D."/>
            <person name="Wang M."/>
            <person name="Liu S.-J."/>
            <person name="Shao F."/>
            <person name="Gao X."/>
        </authorList>
    </citation>
    <scope>NUCLEOTIDE SEQUENCE [LARGE SCALE GENOMIC DNA]</scope>
    <source>
        <strain evidence="5">GS077</strain>
    </source>
</reference>
<dbReference type="Pfam" id="PF00534">
    <property type="entry name" value="Glycos_transf_1"/>
    <property type="match status" value="1"/>
</dbReference>
<dbReference type="PANTHER" id="PTHR46401:SF2">
    <property type="entry name" value="GLYCOSYLTRANSFERASE WBBK-RELATED"/>
    <property type="match status" value="1"/>
</dbReference>
<dbReference type="Proteomes" id="UP001258434">
    <property type="component" value="Unassembled WGS sequence"/>
</dbReference>
<dbReference type="RefSeq" id="WP_009292531.1">
    <property type="nucleotide sequence ID" value="NZ_CP043610.1"/>
</dbReference>
<dbReference type="EMBL" id="JAVFHL010000001">
    <property type="protein sequence ID" value="MDT6977476.1"/>
    <property type="molecule type" value="Genomic_DNA"/>
</dbReference>
<dbReference type="Pfam" id="PF13439">
    <property type="entry name" value="Glyco_transf_4"/>
    <property type="match status" value="1"/>
</dbReference>
<proteinExistence type="predicted"/>
<accession>A0ABD5FYM5</accession>
<dbReference type="SUPFAM" id="SSF53756">
    <property type="entry name" value="UDP-Glycosyltransferase/glycogen phosphorylase"/>
    <property type="match status" value="1"/>
</dbReference>
<evidence type="ECO:0000259" key="3">
    <source>
        <dbReference type="Pfam" id="PF13439"/>
    </source>
</evidence>
<dbReference type="InterPro" id="IPR028098">
    <property type="entry name" value="Glyco_trans_4-like_N"/>
</dbReference>
<evidence type="ECO:0000313" key="4">
    <source>
        <dbReference type="EMBL" id="MDT6977476.1"/>
    </source>
</evidence>
<comment type="caution">
    <text evidence="4">The sequence shown here is derived from an EMBL/GenBank/DDBJ whole genome shotgun (WGS) entry which is preliminary data.</text>
</comment>